<dbReference type="GO" id="GO:0035249">
    <property type="term" value="P:synaptic transmission, glutamatergic"/>
    <property type="evidence" value="ECO:0007669"/>
    <property type="project" value="TreeGrafter"/>
</dbReference>
<accession>A0A3P7LFX6</accession>
<dbReference type="GO" id="GO:0016082">
    <property type="term" value="P:synaptic vesicle priming"/>
    <property type="evidence" value="ECO:0007669"/>
    <property type="project" value="TreeGrafter"/>
</dbReference>
<dbReference type="GO" id="GO:0043195">
    <property type="term" value="C:terminal bouton"/>
    <property type="evidence" value="ECO:0007669"/>
    <property type="project" value="TreeGrafter"/>
</dbReference>
<dbReference type="AlphaFoldDB" id="A0A3P7LFX6"/>
<dbReference type="InterPro" id="IPR027080">
    <property type="entry name" value="Unc-13"/>
</dbReference>
<dbReference type="GO" id="GO:0017075">
    <property type="term" value="F:syntaxin-1 binding"/>
    <property type="evidence" value="ECO:0007669"/>
    <property type="project" value="TreeGrafter"/>
</dbReference>
<evidence type="ECO:0000256" key="1">
    <source>
        <dbReference type="SAM" id="MobiDB-lite"/>
    </source>
</evidence>
<dbReference type="Gene3D" id="2.60.40.150">
    <property type="entry name" value="C2 domain"/>
    <property type="match status" value="1"/>
</dbReference>
<dbReference type="GO" id="GO:0019992">
    <property type="term" value="F:diacylglycerol binding"/>
    <property type="evidence" value="ECO:0007669"/>
    <property type="project" value="InterPro"/>
</dbReference>
<dbReference type="OrthoDB" id="6275741at2759"/>
<dbReference type="GO" id="GO:0005516">
    <property type="term" value="F:calmodulin binding"/>
    <property type="evidence" value="ECO:0007669"/>
    <property type="project" value="TreeGrafter"/>
</dbReference>
<dbReference type="GO" id="GO:0099525">
    <property type="term" value="P:presynaptic dense core vesicle exocytosis"/>
    <property type="evidence" value="ECO:0007669"/>
    <property type="project" value="TreeGrafter"/>
</dbReference>
<gene>
    <name evidence="2" type="ORF">DILT_LOCUS4689</name>
</gene>
<dbReference type="EMBL" id="UYRU01045923">
    <property type="protein sequence ID" value="VDN08858.1"/>
    <property type="molecule type" value="Genomic_DNA"/>
</dbReference>
<dbReference type="PANTHER" id="PTHR10480">
    <property type="entry name" value="PROTEIN UNC-13 HOMOLOG"/>
    <property type="match status" value="1"/>
</dbReference>
<organism evidence="2 3">
    <name type="scientific">Dibothriocephalus latus</name>
    <name type="common">Fish tapeworm</name>
    <name type="synonym">Diphyllobothrium latum</name>
    <dbReference type="NCBI Taxonomy" id="60516"/>
    <lineage>
        <taxon>Eukaryota</taxon>
        <taxon>Metazoa</taxon>
        <taxon>Spiralia</taxon>
        <taxon>Lophotrochozoa</taxon>
        <taxon>Platyhelminthes</taxon>
        <taxon>Cestoda</taxon>
        <taxon>Eucestoda</taxon>
        <taxon>Diphyllobothriidea</taxon>
        <taxon>Diphyllobothriidae</taxon>
        <taxon>Dibothriocephalus</taxon>
    </lineage>
</organism>
<dbReference type="GO" id="GO:0042734">
    <property type="term" value="C:presynaptic membrane"/>
    <property type="evidence" value="ECO:0007669"/>
    <property type="project" value="TreeGrafter"/>
</dbReference>
<proteinExistence type="predicted"/>
<dbReference type="GO" id="GO:0098831">
    <property type="term" value="C:presynaptic active zone cytoplasmic component"/>
    <property type="evidence" value="ECO:0007669"/>
    <property type="project" value="TreeGrafter"/>
</dbReference>
<dbReference type="GO" id="GO:0016081">
    <property type="term" value="P:synaptic vesicle docking"/>
    <property type="evidence" value="ECO:0007669"/>
    <property type="project" value="TreeGrafter"/>
</dbReference>
<evidence type="ECO:0000313" key="3">
    <source>
        <dbReference type="Proteomes" id="UP000281553"/>
    </source>
</evidence>
<dbReference type="SUPFAM" id="SSF49562">
    <property type="entry name" value="C2 domain (Calcium/lipid-binding domain, CaLB)"/>
    <property type="match status" value="1"/>
</dbReference>
<protein>
    <submittedName>
        <fullName evidence="2">Uncharacterized protein</fullName>
    </submittedName>
</protein>
<evidence type="ECO:0000313" key="2">
    <source>
        <dbReference type="EMBL" id="VDN08858.1"/>
    </source>
</evidence>
<reference evidence="2 3" key="1">
    <citation type="submission" date="2018-11" db="EMBL/GenBank/DDBJ databases">
        <authorList>
            <consortium name="Pathogen Informatics"/>
        </authorList>
    </citation>
    <scope>NUCLEOTIDE SEQUENCE [LARGE SCALE GENOMIC DNA]</scope>
</reference>
<dbReference type="InterPro" id="IPR035892">
    <property type="entry name" value="C2_domain_sf"/>
</dbReference>
<feature type="region of interest" description="Disordered" evidence="1">
    <location>
        <begin position="1"/>
        <end position="31"/>
    </location>
</feature>
<dbReference type="GO" id="GO:0031594">
    <property type="term" value="C:neuromuscular junction"/>
    <property type="evidence" value="ECO:0007669"/>
    <property type="project" value="TreeGrafter"/>
</dbReference>
<dbReference type="GO" id="GO:0061789">
    <property type="term" value="P:dense core granule priming"/>
    <property type="evidence" value="ECO:0007669"/>
    <property type="project" value="TreeGrafter"/>
</dbReference>
<dbReference type="Proteomes" id="UP000281553">
    <property type="component" value="Unassembled WGS sequence"/>
</dbReference>
<dbReference type="PANTHER" id="PTHR10480:SF12">
    <property type="entry name" value="UNC-13, ISOFORM E"/>
    <property type="match status" value="1"/>
</dbReference>
<dbReference type="GO" id="GO:0030672">
    <property type="term" value="C:synaptic vesicle membrane"/>
    <property type="evidence" value="ECO:0007669"/>
    <property type="project" value="TreeGrafter"/>
</dbReference>
<sequence>MSSNSSAPKMKHETGHFTPMQAADLSATDEDNDLRSKLRSKLTSESDDFLGQTIIDVRTLSGEMDVWYNLEKRTDKSAVSGAIRLHISVEIKGEEKVAPYHVQYTCLHEVCLARFLLLIAFTWILV</sequence>
<name>A0A3P7LFX6_DIBLA</name>
<keyword evidence="3" id="KW-1185">Reference proteome</keyword>